<evidence type="ECO:0000256" key="2">
    <source>
        <dbReference type="ARBA" id="ARBA00010186"/>
    </source>
</evidence>
<evidence type="ECO:0000256" key="5">
    <source>
        <dbReference type="RuleBase" id="RU364035"/>
    </source>
</evidence>
<sequence>METDSTGLGELLEQAEQLTADIDGDGELPRVERNFRQILEAGQQLWTRTAQTSSRDTSDVKASILLASKGYDLPRMSHKLESLSTAKTFEPIEPIRETDIQGFLRNERENAILSVIEESKKATFERADRLYWESLENEWEQEKQRILNALVGSSQEVIDVTLDAESTIMESSSIVGRSAMDSIEMAYAKVIYQYNEQVVQGGFKYSLAEKFCELSRDLDDKNVLDLWTMVEQMINVPLTTGKDILEARSSVAMQTSLISQARKYLEQKYLQYIQAIVYGNLQQAQLGGIPGTYSLVRSFLNIRIPTNTQGLEDGLVEGHPVWPVIYYCIRCGDLNAALRAVKAASSALGVLVSYLTEYSQSNQSRLSPSSEGQIRLQYRRSVRTSTDPYKRAVYCILGCCDITDDHSEVATKTDDYLWLRICQLRPEEEEEDTVALQQDRMTLSRFQTMLLEEYGESHFNAYQQPYLFFQVLFLSGQFEAAIEFLSRMEHLRCHAVHVAITLYEQNLLALPINLNAPLLSKNPGDKPPSRRLNFAHLIMIYTHKFEATDPREAIQYFYLLRNLKGLKGEDLFMACVSELVLETKEFEMLLGKMEKDNCRKPGIIDKFQGDVQKIIEVVAVDSENKGLYEDAVKLYDLAKKHEKVLELLNKLLSQVVPQVKNPGSARDRLENMAVDIAERYKTHGHSGSRETTGTCYLLLDLMTFFNQYHAKRYSEALDTIQKLKLLPFQTEDVEQKARAFLHYPEEVRRNLPDVLLATMNILYSEYKSRKSAGLGSPQTSFLSQQKSSPEEPGKYITYLRKQARALITFAGMIPYRMPGDTNARLVQMEVLMN</sequence>
<dbReference type="GeneID" id="106475057"/>
<evidence type="ECO:0000256" key="1">
    <source>
        <dbReference type="ARBA" id="ARBA00004567"/>
    </source>
</evidence>
<evidence type="ECO:0000313" key="8">
    <source>
        <dbReference type="RefSeq" id="XP_013791212.1"/>
    </source>
</evidence>
<keyword evidence="5" id="KW-0509">mRNA transport</keyword>
<dbReference type="InterPro" id="IPR007231">
    <property type="entry name" value="Nucleoporin_int_Nup93/Nic96"/>
</dbReference>
<dbReference type="RefSeq" id="XP_022235996.1">
    <property type="nucleotide sequence ID" value="XM_022380288.1"/>
</dbReference>
<evidence type="ECO:0000256" key="3">
    <source>
        <dbReference type="ARBA" id="ARBA00023132"/>
    </source>
</evidence>
<keyword evidence="5" id="KW-0811">Translocation</keyword>
<comment type="similarity">
    <text evidence="2 5">Belongs to the nucleoporin interacting component (NIC) family.</text>
</comment>
<evidence type="ECO:0000256" key="6">
    <source>
        <dbReference type="SAM" id="MobiDB-lite"/>
    </source>
</evidence>
<feature type="region of interest" description="Disordered" evidence="6">
    <location>
        <begin position="771"/>
        <end position="791"/>
    </location>
</feature>
<dbReference type="PANTHER" id="PTHR11225">
    <property type="entry name" value="NUCLEAR PORE COMPLEX PROTEIN NUP93 NUCLEOPORIN NUP93 DEAD EYE PROTEIN"/>
    <property type="match status" value="1"/>
</dbReference>
<evidence type="ECO:0000313" key="7">
    <source>
        <dbReference type="Proteomes" id="UP000694941"/>
    </source>
</evidence>
<gene>
    <name evidence="8 9" type="primary">LOC106475057</name>
</gene>
<proteinExistence type="inferred from homology"/>
<reference evidence="8 9" key="1">
    <citation type="submission" date="2025-05" db="UniProtKB">
        <authorList>
            <consortium name="RefSeq"/>
        </authorList>
    </citation>
    <scope>IDENTIFICATION</scope>
    <source>
        <tissue evidence="8 9">Muscle</tissue>
    </source>
</reference>
<evidence type="ECO:0000256" key="4">
    <source>
        <dbReference type="ARBA" id="ARBA00023242"/>
    </source>
</evidence>
<keyword evidence="3 5" id="KW-0906">Nuclear pore complex</keyword>
<dbReference type="PANTHER" id="PTHR11225:SF4">
    <property type="entry name" value="NUCLEAR PORE COMPLEX PROTEIN NUP93"/>
    <property type="match status" value="1"/>
</dbReference>
<dbReference type="RefSeq" id="XP_013791212.1">
    <property type="nucleotide sequence ID" value="XM_013935758.2"/>
</dbReference>
<dbReference type="Proteomes" id="UP000694941">
    <property type="component" value="Unplaced"/>
</dbReference>
<name>A0ABM1RX91_LIMPO</name>
<dbReference type="Pfam" id="PF04097">
    <property type="entry name" value="Nic96"/>
    <property type="match status" value="1"/>
</dbReference>
<organism evidence="7 9">
    <name type="scientific">Limulus polyphemus</name>
    <name type="common">Atlantic horseshoe crab</name>
    <dbReference type="NCBI Taxonomy" id="6850"/>
    <lineage>
        <taxon>Eukaryota</taxon>
        <taxon>Metazoa</taxon>
        <taxon>Ecdysozoa</taxon>
        <taxon>Arthropoda</taxon>
        <taxon>Chelicerata</taxon>
        <taxon>Merostomata</taxon>
        <taxon>Xiphosura</taxon>
        <taxon>Limulidae</taxon>
        <taxon>Limulus</taxon>
    </lineage>
</organism>
<protein>
    <recommendedName>
        <fullName evidence="5">Nuclear pore protein</fullName>
    </recommendedName>
</protein>
<evidence type="ECO:0000313" key="9">
    <source>
        <dbReference type="RefSeq" id="XP_022235996.1"/>
    </source>
</evidence>
<keyword evidence="7" id="KW-1185">Reference proteome</keyword>
<keyword evidence="5" id="KW-0813">Transport</keyword>
<accession>A0ABM1RX91</accession>
<keyword evidence="5" id="KW-0653">Protein transport</keyword>
<feature type="compositionally biased region" description="Polar residues" evidence="6">
    <location>
        <begin position="776"/>
        <end position="787"/>
    </location>
</feature>
<keyword evidence="4 5" id="KW-0539">Nucleus</keyword>
<keyword evidence="5" id="KW-0472">Membrane</keyword>
<comment type="subcellular location">
    <subcellularLocation>
        <location evidence="1 5">Nucleus</location>
        <location evidence="1 5">Nuclear pore complex</location>
    </subcellularLocation>
</comment>